<evidence type="ECO:0000313" key="3">
    <source>
        <dbReference type="EMBL" id="CAB4212384.1"/>
    </source>
</evidence>
<dbReference type="EMBL" id="LR797382">
    <property type="protein sequence ID" value="CAB4212384.1"/>
    <property type="molecule type" value="Genomic_DNA"/>
</dbReference>
<dbReference type="SMART" id="SM00248">
    <property type="entry name" value="ANK"/>
    <property type="match status" value="2"/>
</dbReference>
<dbReference type="InterPro" id="IPR002110">
    <property type="entry name" value="Ankyrin_rpt"/>
</dbReference>
<dbReference type="Pfam" id="PF12796">
    <property type="entry name" value="Ank_2"/>
    <property type="match status" value="1"/>
</dbReference>
<sequence>MALYSGNKNFGWTPLMQAVIHGDISFVRKLIAEGADLEAKAKNGDTALIIASRNNQREASILLIVHGAQIDKYGKEGWFNFLNSGYYHRSA</sequence>
<name>A0A6J5SF06_9CAUD</name>
<dbReference type="SUPFAM" id="SSF48403">
    <property type="entry name" value="Ankyrin repeat"/>
    <property type="match status" value="1"/>
</dbReference>
<dbReference type="PROSITE" id="PS50088">
    <property type="entry name" value="ANK_REPEAT"/>
    <property type="match status" value="2"/>
</dbReference>
<reference evidence="3" key="1">
    <citation type="submission" date="2020-05" db="EMBL/GenBank/DDBJ databases">
        <authorList>
            <person name="Chiriac C."/>
            <person name="Salcher M."/>
            <person name="Ghai R."/>
            <person name="Kavagutti S V."/>
        </authorList>
    </citation>
    <scope>NUCLEOTIDE SEQUENCE</scope>
</reference>
<keyword evidence="2" id="KW-0040">ANK repeat</keyword>
<dbReference type="PROSITE" id="PS50297">
    <property type="entry name" value="ANK_REP_REGION"/>
    <property type="match status" value="1"/>
</dbReference>
<dbReference type="EMBL" id="LR798383">
    <property type="protein sequence ID" value="CAB5228138.1"/>
    <property type="molecule type" value="Genomic_DNA"/>
</dbReference>
<dbReference type="InterPro" id="IPR036770">
    <property type="entry name" value="Ankyrin_rpt-contain_sf"/>
</dbReference>
<gene>
    <name evidence="3" type="ORF">UFOVP1437_32</name>
    <name evidence="4" type="ORF">UFOVP1531_32</name>
</gene>
<dbReference type="Gene3D" id="1.25.40.20">
    <property type="entry name" value="Ankyrin repeat-containing domain"/>
    <property type="match status" value="1"/>
</dbReference>
<protein>
    <submittedName>
        <fullName evidence="3">ANK domain containing protein</fullName>
    </submittedName>
</protein>
<evidence type="ECO:0000313" key="4">
    <source>
        <dbReference type="EMBL" id="CAB5228138.1"/>
    </source>
</evidence>
<evidence type="ECO:0000256" key="1">
    <source>
        <dbReference type="ARBA" id="ARBA00022737"/>
    </source>
</evidence>
<accession>A0A6J5SF06</accession>
<evidence type="ECO:0000256" key="2">
    <source>
        <dbReference type="ARBA" id="ARBA00023043"/>
    </source>
</evidence>
<dbReference type="PANTHER" id="PTHR24188">
    <property type="entry name" value="ANKYRIN REPEAT PROTEIN"/>
    <property type="match status" value="1"/>
</dbReference>
<keyword evidence="1" id="KW-0677">Repeat</keyword>
<dbReference type="PANTHER" id="PTHR24188:SF29">
    <property type="entry name" value="GH09064P"/>
    <property type="match status" value="1"/>
</dbReference>
<organism evidence="3">
    <name type="scientific">uncultured Caudovirales phage</name>
    <dbReference type="NCBI Taxonomy" id="2100421"/>
    <lineage>
        <taxon>Viruses</taxon>
        <taxon>Duplodnaviria</taxon>
        <taxon>Heunggongvirae</taxon>
        <taxon>Uroviricota</taxon>
        <taxon>Caudoviricetes</taxon>
        <taxon>Peduoviridae</taxon>
        <taxon>Maltschvirus</taxon>
        <taxon>Maltschvirus maltsch</taxon>
    </lineage>
</organism>
<proteinExistence type="predicted"/>